<proteinExistence type="predicted"/>
<feature type="region of interest" description="Disordered" evidence="4">
    <location>
        <begin position="108"/>
        <end position="138"/>
    </location>
</feature>
<dbReference type="InterPro" id="IPR002577">
    <property type="entry name" value="HTH_HxlR"/>
</dbReference>
<dbReference type="InterPro" id="IPR036388">
    <property type="entry name" value="WH-like_DNA-bd_sf"/>
</dbReference>
<keyword evidence="2" id="KW-0238">DNA-binding</keyword>
<dbReference type="GO" id="GO:0003677">
    <property type="term" value="F:DNA binding"/>
    <property type="evidence" value="ECO:0007669"/>
    <property type="project" value="UniProtKB-KW"/>
</dbReference>
<dbReference type="PROSITE" id="PS51118">
    <property type="entry name" value="HTH_HXLR"/>
    <property type="match status" value="1"/>
</dbReference>
<keyword evidence="3" id="KW-0804">Transcription</keyword>
<dbReference type="OrthoDB" id="370168at2"/>
<name>A0A3Q9FWF0_STRLT</name>
<gene>
    <name evidence="6" type="ORF">EKH77_02600</name>
</gene>
<dbReference type="PANTHER" id="PTHR33204:SF29">
    <property type="entry name" value="TRANSCRIPTIONAL REGULATOR"/>
    <property type="match status" value="1"/>
</dbReference>
<evidence type="ECO:0000256" key="1">
    <source>
        <dbReference type="ARBA" id="ARBA00023015"/>
    </source>
</evidence>
<evidence type="ECO:0000256" key="3">
    <source>
        <dbReference type="ARBA" id="ARBA00023163"/>
    </source>
</evidence>
<evidence type="ECO:0000313" key="7">
    <source>
        <dbReference type="Proteomes" id="UP000267900"/>
    </source>
</evidence>
<keyword evidence="1" id="KW-0805">Transcription regulation</keyword>
<dbReference type="SUPFAM" id="SSF46785">
    <property type="entry name" value="Winged helix' DNA-binding domain"/>
    <property type="match status" value="1"/>
</dbReference>
<dbReference type="Pfam" id="PF01638">
    <property type="entry name" value="HxlR"/>
    <property type="match status" value="1"/>
</dbReference>
<evidence type="ECO:0000256" key="4">
    <source>
        <dbReference type="SAM" id="MobiDB-lite"/>
    </source>
</evidence>
<sequence length="138" mass="15064">MKKRTFTCGFDAALAVVGGKWKMLILWALHTDGPLRFGELRRAVDGISERVLISQLKEMEASQLVHREEFHQVPPKVEYSLTEFGASLLGALMPLGEWGSANMERITSLTSPEPANGPVQARRASATPSPSASVRTGM</sequence>
<reference evidence="6 7" key="1">
    <citation type="submission" date="2018-12" db="EMBL/GenBank/DDBJ databases">
        <title>The whole draft genome of Streptomyce luteoverticillatus CGMCC 15060.</title>
        <authorList>
            <person name="Feng Z."/>
            <person name="Chen G."/>
            <person name="Zhang J."/>
            <person name="Zhu H."/>
            <person name="Yu X."/>
            <person name="Zhang W."/>
            <person name="Zhang X."/>
        </authorList>
    </citation>
    <scope>NUCLEOTIDE SEQUENCE [LARGE SCALE GENOMIC DNA]</scope>
    <source>
        <strain evidence="6 7">CGMCC 15060</strain>
    </source>
</reference>
<keyword evidence="7" id="KW-1185">Reference proteome</keyword>
<accession>A0A3Q9FWF0</accession>
<dbReference type="AlphaFoldDB" id="A0A3Q9FWF0"/>
<dbReference type="Gene3D" id="1.10.10.10">
    <property type="entry name" value="Winged helix-like DNA-binding domain superfamily/Winged helix DNA-binding domain"/>
    <property type="match status" value="1"/>
</dbReference>
<evidence type="ECO:0000259" key="5">
    <source>
        <dbReference type="PROSITE" id="PS51118"/>
    </source>
</evidence>
<dbReference type="RefSeq" id="WP_126912814.1">
    <property type="nucleotide sequence ID" value="NZ_CP034587.1"/>
</dbReference>
<evidence type="ECO:0000256" key="2">
    <source>
        <dbReference type="ARBA" id="ARBA00023125"/>
    </source>
</evidence>
<organism evidence="6 7">
    <name type="scientific">Streptomyces luteoverticillatus</name>
    <name type="common">Streptoverticillium luteoverticillatus</name>
    <dbReference type="NCBI Taxonomy" id="66425"/>
    <lineage>
        <taxon>Bacteria</taxon>
        <taxon>Bacillati</taxon>
        <taxon>Actinomycetota</taxon>
        <taxon>Actinomycetes</taxon>
        <taxon>Kitasatosporales</taxon>
        <taxon>Streptomycetaceae</taxon>
        <taxon>Streptomyces</taxon>
    </lineage>
</organism>
<evidence type="ECO:0000313" key="6">
    <source>
        <dbReference type="EMBL" id="AZQ70249.1"/>
    </source>
</evidence>
<dbReference type="InterPro" id="IPR036390">
    <property type="entry name" value="WH_DNA-bd_sf"/>
</dbReference>
<protein>
    <submittedName>
        <fullName evidence="6">Transcriptional regulator</fullName>
    </submittedName>
</protein>
<dbReference type="Proteomes" id="UP000267900">
    <property type="component" value="Chromosome"/>
</dbReference>
<feature type="compositionally biased region" description="Low complexity" evidence="4">
    <location>
        <begin position="121"/>
        <end position="138"/>
    </location>
</feature>
<feature type="domain" description="HTH hxlR-type" evidence="5">
    <location>
        <begin position="8"/>
        <end position="107"/>
    </location>
</feature>
<dbReference type="PANTHER" id="PTHR33204">
    <property type="entry name" value="TRANSCRIPTIONAL REGULATOR, MARR FAMILY"/>
    <property type="match status" value="1"/>
</dbReference>
<dbReference type="EMBL" id="CP034587">
    <property type="protein sequence ID" value="AZQ70249.1"/>
    <property type="molecule type" value="Genomic_DNA"/>
</dbReference>